<reference evidence="2 3" key="1">
    <citation type="submission" date="2017-01" db="EMBL/GenBank/DDBJ databases">
        <authorList>
            <person name="Mah S.A."/>
            <person name="Swanson W.J."/>
            <person name="Moy G.W."/>
            <person name="Vacquier V.D."/>
        </authorList>
    </citation>
    <scope>NUCLEOTIDE SEQUENCE [LARGE SCALE GENOMIC DNA]</scope>
    <source>
        <strain evidence="2 3">RU36E</strain>
    </source>
</reference>
<name>A0A1N6NDV7_AQUAC</name>
<sequence>MSFNEQEFSLAGGRPVRLYQFSRGVLRWTYNSSDRNIEHQSQTFKTLRGGISDDGIRQGGSDGVRSLRVLAPGDLEVAQFYRGIPPSDSIDLVIYDRHFGDNEFKVSWVGEIQSVTWPAVDRCQVICNPESVSMGQQGLRLAWERTCPHALYERGCLVNRDLFRVESSVISMDGAVINGSSFASKPNGWFAAGYVEWSVGSGVWERRAIEAHNGTQLTIFGGTSGLSLGVTVRAYAGCDQTIGTCNSRFDNKDNYGGIRHLPGRSPFDGNPVF</sequence>
<protein>
    <recommendedName>
        <fullName evidence="1">Bacteriophage phiJL001 Gp84 C-terminal domain-containing protein</fullName>
    </recommendedName>
</protein>
<dbReference type="NCBIfam" id="TIGR02218">
    <property type="entry name" value="phg_TIGR02218"/>
    <property type="match status" value="1"/>
</dbReference>
<evidence type="ECO:0000259" key="1">
    <source>
        <dbReference type="Pfam" id="PF09356"/>
    </source>
</evidence>
<dbReference type="EMBL" id="FTMP01000001">
    <property type="protein sequence ID" value="SIP90259.1"/>
    <property type="molecule type" value="Genomic_DNA"/>
</dbReference>
<evidence type="ECO:0000313" key="3">
    <source>
        <dbReference type="Proteomes" id="UP000185841"/>
    </source>
</evidence>
<evidence type="ECO:0000313" key="2">
    <source>
        <dbReference type="EMBL" id="SIP90259.1"/>
    </source>
</evidence>
<proteinExistence type="predicted"/>
<dbReference type="Proteomes" id="UP000185841">
    <property type="component" value="Unassembled WGS sequence"/>
</dbReference>
<dbReference type="AlphaFoldDB" id="A0A1N6NDV7"/>
<gene>
    <name evidence="2" type="ORF">SAMN05878282_101240</name>
</gene>
<dbReference type="InterPro" id="IPR018964">
    <property type="entry name" value="Phage_phiJL001_Gp84_C"/>
</dbReference>
<dbReference type="Pfam" id="PF09356">
    <property type="entry name" value="Phage_BR0599"/>
    <property type="match status" value="1"/>
</dbReference>
<dbReference type="RefSeq" id="WP_076423562.1">
    <property type="nucleotide sequence ID" value="NZ_FTMP01000001.1"/>
</dbReference>
<organism evidence="2 3">
    <name type="scientific">Aquipseudomonas alcaligenes</name>
    <name type="common">Pseudomonas alcaligenes</name>
    <dbReference type="NCBI Taxonomy" id="43263"/>
    <lineage>
        <taxon>Bacteria</taxon>
        <taxon>Pseudomonadati</taxon>
        <taxon>Pseudomonadota</taxon>
        <taxon>Gammaproteobacteria</taxon>
        <taxon>Pseudomonadales</taxon>
        <taxon>Pseudomonadaceae</taxon>
        <taxon>Aquipseudomonas</taxon>
    </lineage>
</organism>
<dbReference type="InterPro" id="IPR011928">
    <property type="entry name" value="Phage_phiJL001_Gp84"/>
</dbReference>
<feature type="domain" description="Bacteriophage phiJL001 Gp84 C-terminal" evidence="1">
    <location>
        <begin position="188"/>
        <end position="263"/>
    </location>
</feature>
<accession>A0A1N6NDV7</accession>